<dbReference type="EMBL" id="MHOH01000016">
    <property type="protein sequence ID" value="OGZ60672.1"/>
    <property type="molecule type" value="Genomic_DNA"/>
</dbReference>
<sequence length="69" mass="7842">MLFFINREIRVENRDKPRLSFFDTVALASMWAAAAAFAYFMANAGDTFAGALVLLPVYYLSKFIIIKKD</sequence>
<keyword evidence="1" id="KW-0812">Transmembrane</keyword>
<name>A0A1G2HDW9_9BACT</name>
<evidence type="ECO:0000313" key="3">
    <source>
        <dbReference type="Proteomes" id="UP000178835"/>
    </source>
</evidence>
<keyword evidence="1" id="KW-0472">Membrane</keyword>
<protein>
    <submittedName>
        <fullName evidence="2">Uncharacterized protein</fullName>
    </submittedName>
</protein>
<accession>A0A1G2HDW9</accession>
<feature type="transmembrane region" description="Helical" evidence="1">
    <location>
        <begin position="48"/>
        <end position="66"/>
    </location>
</feature>
<keyword evidence="1" id="KW-1133">Transmembrane helix</keyword>
<dbReference type="AlphaFoldDB" id="A0A1G2HDW9"/>
<comment type="caution">
    <text evidence="2">The sequence shown here is derived from an EMBL/GenBank/DDBJ whole genome shotgun (WGS) entry which is preliminary data.</text>
</comment>
<feature type="transmembrane region" description="Helical" evidence="1">
    <location>
        <begin position="21"/>
        <end position="42"/>
    </location>
</feature>
<proteinExistence type="predicted"/>
<evidence type="ECO:0000256" key="1">
    <source>
        <dbReference type="SAM" id="Phobius"/>
    </source>
</evidence>
<dbReference type="Proteomes" id="UP000178835">
    <property type="component" value="Unassembled WGS sequence"/>
</dbReference>
<evidence type="ECO:0000313" key="2">
    <source>
        <dbReference type="EMBL" id="OGZ60672.1"/>
    </source>
</evidence>
<gene>
    <name evidence="2" type="ORF">A2919_02120</name>
</gene>
<organism evidence="2 3">
    <name type="scientific">Candidatus Spechtbacteria bacterium RIFCSPLOWO2_01_FULL_43_12</name>
    <dbReference type="NCBI Taxonomy" id="1802162"/>
    <lineage>
        <taxon>Bacteria</taxon>
        <taxon>Candidatus Spechtiibacteriota</taxon>
    </lineage>
</organism>
<reference evidence="2 3" key="1">
    <citation type="journal article" date="2016" name="Nat. Commun.">
        <title>Thousands of microbial genomes shed light on interconnected biogeochemical processes in an aquifer system.</title>
        <authorList>
            <person name="Anantharaman K."/>
            <person name="Brown C.T."/>
            <person name="Hug L.A."/>
            <person name="Sharon I."/>
            <person name="Castelle C.J."/>
            <person name="Probst A.J."/>
            <person name="Thomas B.C."/>
            <person name="Singh A."/>
            <person name="Wilkins M.J."/>
            <person name="Karaoz U."/>
            <person name="Brodie E.L."/>
            <person name="Williams K.H."/>
            <person name="Hubbard S.S."/>
            <person name="Banfield J.F."/>
        </authorList>
    </citation>
    <scope>NUCLEOTIDE SEQUENCE [LARGE SCALE GENOMIC DNA]</scope>
</reference>